<dbReference type="Proteomes" id="UP000785679">
    <property type="component" value="Unassembled WGS sequence"/>
</dbReference>
<gene>
    <name evidence="1" type="ORF">FGO68_gene5452</name>
</gene>
<dbReference type="AlphaFoldDB" id="A0A8J8SZU4"/>
<comment type="caution">
    <text evidence="1">The sequence shown here is derived from an EMBL/GenBank/DDBJ whole genome shotgun (WGS) entry which is preliminary data.</text>
</comment>
<keyword evidence="2" id="KW-1185">Reference proteome</keyword>
<protein>
    <submittedName>
        <fullName evidence="1">Uncharacterized protein</fullName>
    </submittedName>
</protein>
<dbReference type="EMBL" id="RRYP01012638">
    <property type="protein sequence ID" value="TNV76982.1"/>
    <property type="molecule type" value="Genomic_DNA"/>
</dbReference>
<reference evidence="1" key="1">
    <citation type="submission" date="2019-06" db="EMBL/GenBank/DDBJ databases">
        <authorList>
            <person name="Zheng W."/>
        </authorList>
    </citation>
    <scope>NUCLEOTIDE SEQUENCE</scope>
    <source>
        <strain evidence="1">QDHG01</strain>
    </source>
</reference>
<sequence length="86" mass="9964">MDQEQISFWRETLALLSFVSWSSRQLVHPSSRYTPSFQQPLNPLQFSHFVRTLLSTSLQPSFSHTISGSSQNLSLIIQTYDCLRCR</sequence>
<accession>A0A8J8SZU4</accession>
<organism evidence="1 2">
    <name type="scientific">Halteria grandinella</name>
    <dbReference type="NCBI Taxonomy" id="5974"/>
    <lineage>
        <taxon>Eukaryota</taxon>
        <taxon>Sar</taxon>
        <taxon>Alveolata</taxon>
        <taxon>Ciliophora</taxon>
        <taxon>Intramacronucleata</taxon>
        <taxon>Spirotrichea</taxon>
        <taxon>Stichotrichia</taxon>
        <taxon>Sporadotrichida</taxon>
        <taxon>Halteriidae</taxon>
        <taxon>Halteria</taxon>
    </lineage>
</organism>
<name>A0A8J8SZU4_HALGN</name>
<proteinExistence type="predicted"/>
<evidence type="ECO:0000313" key="1">
    <source>
        <dbReference type="EMBL" id="TNV76982.1"/>
    </source>
</evidence>
<evidence type="ECO:0000313" key="2">
    <source>
        <dbReference type="Proteomes" id="UP000785679"/>
    </source>
</evidence>